<dbReference type="EMBL" id="JAUEPO010000001">
    <property type="protein sequence ID" value="KAK3336194.1"/>
    <property type="molecule type" value="Genomic_DNA"/>
</dbReference>
<name>A0AAE0J3G7_9PEZI</name>
<dbReference type="SUPFAM" id="SSF52540">
    <property type="entry name" value="P-loop containing nucleoside triphosphate hydrolases"/>
    <property type="match status" value="1"/>
</dbReference>
<dbReference type="GO" id="GO:0030686">
    <property type="term" value="C:90S preribosome"/>
    <property type="evidence" value="ECO:0007669"/>
    <property type="project" value="TreeGrafter"/>
</dbReference>
<evidence type="ECO:0000256" key="1">
    <source>
        <dbReference type="SAM" id="MobiDB-lite"/>
    </source>
</evidence>
<reference evidence="2" key="2">
    <citation type="submission" date="2023-06" db="EMBL/GenBank/DDBJ databases">
        <authorList>
            <consortium name="Lawrence Berkeley National Laboratory"/>
            <person name="Haridas S."/>
            <person name="Hensen N."/>
            <person name="Bonometti L."/>
            <person name="Westerberg I."/>
            <person name="Brannstrom I.O."/>
            <person name="Guillou S."/>
            <person name="Cros-Aarteil S."/>
            <person name="Calhoun S."/>
            <person name="Kuo A."/>
            <person name="Mondo S."/>
            <person name="Pangilinan J."/>
            <person name="Riley R."/>
            <person name="Labutti K."/>
            <person name="Andreopoulos B."/>
            <person name="Lipzen A."/>
            <person name="Chen C."/>
            <person name="Yanf M."/>
            <person name="Daum C."/>
            <person name="Ng V."/>
            <person name="Clum A."/>
            <person name="Steindorff A."/>
            <person name="Ohm R."/>
            <person name="Martin F."/>
            <person name="Silar P."/>
            <person name="Natvig D."/>
            <person name="Lalanne C."/>
            <person name="Gautier V."/>
            <person name="Ament-Velasquez S.L."/>
            <person name="Kruys A."/>
            <person name="Hutchinson M.I."/>
            <person name="Powell A.J."/>
            <person name="Barry K."/>
            <person name="Miller A.N."/>
            <person name="Grigoriev I.V."/>
            <person name="Debuchy R."/>
            <person name="Gladieux P."/>
            <person name="Thoren M.H."/>
            <person name="Johannesson H."/>
        </authorList>
    </citation>
    <scope>NUCLEOTIDE SEQUENCE</scope>
    <source>
        <strain evidence="2">SMH4131-1</strain>
    </source>
</reference>
<comment type="caution">
    <text evidence="2">The sequence shown here is derived from an EMBL/GenBank/DDBJ whole genome shotgun (WGS) entry which is preliminary data.</text>
</comment>
<keyword evidence="3" id="KW-1185">Reference proteome</keyword>
<gene>
    <name evidence="2" type="ORF">B0T19DRAFT_480777</name>
</gene>
<proteinExistence type="predicted"/>
<dbReference type="GO" id="GO:0005634">
    <property type="term" value="C:nucleus"/>
    <property type="evidence" value="ECO:0007669"/>
    <property type="project" value="TreeGrafter"/>
</dbReference>
<feature type="region of interest" description="Disordered" evidence="1">
    <location>
        <begin position="1"/>
        <end position="48"/>
    </location>
</feature>
<dbReference type="Proteomes" id="UP001286456">
    <property type="component" value="Unassembled WGS sequence"/>
</dbReference>
<dbReference type="PANTHER" id="PTHR24030:SF0">
    <property type="entry name" value="PROTEIN CMSS1"/>
    <property type="match status" value="1"/>
</dbReference>
<dbReference type="PANTHER" id="PTHR24030">
    <property type="entry name" value="PROTEIN CMSS1"/>
    <property type="match status" value="1"/>
</dbReference>
<accession>A0AAE0J3G7</accession>
<sequence length="261" mass="29028">MADTATVSATAPPAGVMEGKTRKRPASHEDGSSRRKRKKARQDDADLDTEAGLNKAFARMDGQLVADHIAQKTSRFGSDLSSIELSDLYVSANAIKDTTSFEKPRSLDNLPEFLESFSEAPGKLEEASKQQGSPHTIIIAGAGLRATDLVRAVRKFQKKGNPVAKLFAKHFKVEEQVAFLKKNRTGIAVGTPQRLIDLIENEALSLQCLKRVVIDASHIDQKKRGIMDMRETMMPLVRMLSRKELKEKFTDTKKPVELMFY</sequence>
<dbReference type="AlphaFoldDB" id="A0AAE0J3G7"/>
<evidence type="ECO:0000313" key="2">
    <source>
        <dbReference type="EMBL" id="KAK3336194.1"/>
    </source>
</evidence>
<dbReference type="Pfam" id="PF14617">
    <property type="entry name" value="CMS1"/>
    <property type="match status" value="1"/>
</dbReference>
<evidence type="ECO:0000313" key="3">
    <source>
        <dbReference type="Proteomes" id="UP001286456"/>
    </source>
</evidence>
<organism evidence="2 3">
    <name type="scientific">Cercophora scortea</name>
    <dbReference type="NCBI Taxonomy" id="314031"/>
    <lineage>
        <taxon>Eukaryota</taxon>
        <taxon>Fungi</taxon>
        <taxon>Dikarya</taxon>
        <taxon>Ascomycota</taxon>
        <taxon>Pezizomycotina</taxon>
        <taxon>Sordariomycetes</taxon>
        <taxon>Sordariomycetidae</taxon>
        <taxon>Sordariales</taxon>
        <taxon>Lasiosphaeriaceae</taxon>
        <taxon>Cercophora</taxon>
    </lineage>
</organism>
<dbReference type="InterPro" id="IPR027417">
    <property type="entry name" value="P-loop_NTPase"/>
</dbReference>
<reference evidence="2" key="1">
    <citation type="journal article" date="2023" name="Mol. Phylogenet. Evol.">
        <title>Genome-scale phylogeny and comparative genomics of the fungal order Sordariales.</title>
        <authorList>
            <person name="Hensen N."/>
            <person name="Bonometti L."/>
            <person name="Westerberg I."/>
            <person name="Brannstrom I.O."/>
            <person name="Guillou S."/>
            <person name="Cros-Aarteil S."/>
            <person name="Calhoun S."/>
            <person name="Haridas S."/>
            <person name="Kuo A."/>
            <person name="Mondo S."/>
            <person name="Pangilinan J."/>
            <person name="Riley R."/>
            <person name="LaButti K."/>
            <person name="Andreopoulos B."/>
            <person name="Lipzen A."/>
            <person name="Chen C."/>
            <person name="Yan M."/>
            <person name="Daum C."/>
            <person name="Ng V."/>
            <person name="Clum A."/>
            <person name="Steindorff A."/>
            <person name="Ohm R.A."/>
            <person name="Martin F."/>
            <person name="Silar P."/>
            <person name="Natvig D.O."/>
            <person name="Lalanne C."/>
            <person name="Gautier V."/>
            <person name="Ament-Velasquez S.L."/>
            <person name="Kruys A."/>
            <person name="Hutchinson M.I."/>
            <person name="Powell A.J."/>
            <person name="Barry K."/>
            <person name="Miller A.N."/>
            <person name="Grigoriev I.V."/>
            <person name="Debuchy R."/>
            <person name="Gladieux P."/>
            <person name="Hiltunen Thoren M."/>
            <person name="Johannesson H."/>
        </authorList>
    </citation>
    <scope>NUCLEOTIDE SEQUENCE</scope>
    <source>
        <strain evidence="2">SMH4131-1</strain>
    </source>
</reference>
<protein>
    <submittedName>
        <fullName evidence="2">U3-containing 90S pre-ribosomal complex subunit-domain containing protein</fullName>
    </submittedName>
</protein>
<dbReference type="InterPro" id="IPR032704">
    <property type="entry name" value="Cms1"/>
</dbReference>
<dbReference type="Gene3D" id="3.40.50.300">
    <property type="entry name" value="P-loop containing nucleotide triphosphate hydrolases"/>
    <property type="match status" value="1"/>
</dbReference>